<feature type="region of interest" description="Disordered" evidence="2">
    <location>
        <begin position="104"/>
        <end position="133"/>
    </location>
</feature>
<keyword evidence="3" id="KW-0732">Signal</keyword>
<dbReference type="Pfam" id="PF00080">
    <property type="entry name" value="Sod_Cu"/>
    <property type="match status" value="1"/>
</dbReference>
<dbReference type="eggNOG" id="COG2032">
    <property type="taxonomic scope" value="Bacteria"/>
</dbReference>
<reference evidence="5 6" key="1">
    <citation type="journal article" date="2012" name="Stand. Genomic Sci.">
        <title>Genome sequence of the ocean sediment bacterium Saccharomonospora marina type strain (XMU15(T)).</title>
        <authorList>
            <person name="Klenk H.P."/>
            <person name="Lu M."/>
            <person name="Lucas S."/>
            <person name="Lapidus A."/>
            <person name="Copeland A."/>
            <person name="Pitluck S."/>
            <person name="Goodwin L.A."/>
            <person name="Han C."/>
            <person name="Tapia R."/>
            <person name="Brambilla E.M."/>
            <person name="Potter G."/>
            <person name="Land M."/>
            <person name="Ivanova N."/>
            <person name="Rohde M."/>
            <person name="Goker M."/>
            <person name="Detter J.C."/>
            <person name="Li W.J."/>
            <person name="Kyrpides N.C."/>
            <person name="Woyke T."/>
        </authorList>
    </citation>
    <scope>NUCLEOTIDE SEQUENCE [LARGE SCALE GENOMIC DNA]</scope>
    <source>
        <strain evidence="5 6">XMU15</strain>
    </source>
</reference>
<feature type="chain" id="PRO_5003600794" evidence="3">
    <location>
        <begin position="30"/>
        <end position="195"/>
    </location>
</feature>
<evidence type="ECO:0000256" key="3">
    <source>
        <dbReference type="SAM" id="SignalP"/>
    </source>
</evidence>
<dbReference type="GO" id="GO:0046872">
    <property type="term" value="F:metal ion binding"/>
    <property type="evidence" value="ECO:0007669"/>
    <property type="project" value="InterPro"/>
</dbReference>
<gene>
    <name evidence="5" type="ORF">SacmaDRAFT_5493</name>
</gene>
<dbReference type="GO" id="GO:0006801">
    <property type="term" value="P:superoxide metabolic process"/>
    <property type="evidence" value="ECO:0007669"/>
    <property type="project" value="InterPro"/>
</dbReference>
<dbReference type="Proteomes" id="UP000004926">
    <property type="component" value="Chromosome"/>
</dbReference>
<accession>H5X906</accession>
<dbReference type="RefSeq" id="WP_009156983.1">
    <property type="nucleotide sequence ID" value="NZ_CM001439.1"/>
</dbReference>
<evidence type="ECO:0000256" key="2">
    <source>
        <dbReference type="SAM" id="MobiDB-lite"/>
    </source>
</evidence>
<dbReference type="Gene3D" id="2.60.40.200">
    <property type="entry name" value="Superoxide dismutase, copper/zinc binding domain"/>
    <property type="match status" value="1"/>
</dbReference>
<dbReference type="EMBL" id="CM001439">
    <property type="protein sequence ID" value="EHR53609.1"/>
    <property type="molecule type" value="Genomic_DNA"/>
</dbReference>
<dbReference type="HOGENOM" id="CLU_095346_1_0_11"/>
<sequence>MRPRNLPTLLFTTAAVSAAVLTGAQGAIAAPESDDAEVRIVKGTFEAYSLDATAVTYYPTLVPPGAEAGVVSASQSMTATVTKLAVSGLVPNRAYGAHVHTDPCGPTGADAGPHYQNAPDPNPPSTDPAYANPDNEIWLDFTTDSEGFASAVSEVDWVFQDPRPRSVVIHERHTSTGAGVAGEAGARLACVNVNF</sequence>
<evidence type="ECO:0000313" key="6">
    <source>
        <dbReference type="Proteomes" id="UP000004926"/>
    </source>
</evidence>
<proteinExistence type="inferred from homology"/>
<dbReference type="SUPFAM" id="SSF49329">
    <property type="entry name" value="Cu,Zn superoxide dismutase-like"/>
    <property type="match status" value="1"/>
</dbReference>
<keyword evidence="6" id="KW-1185">Reference proteome</keyword>
<comment type="similarity">
    <text evidence="1">Belongs to the Cu-Zn superoxide dismutase family.</text>
</comment>
<feature type="signal peptide" evidence="3">
    <location>
        <begin position="1"/>
        <end position="29"/>
    </location>
</feature>
<evidence type="ECO:0000256" key="1">
    <source>
        <dbReference type="ARBA" id="ARBA00010457"/>
    </source>
</evidence>
<dbReference type="InterPro" id="IPR036423">
    <property type="entry name" value="SOD-like_Cu/Zn_dom_sf"/>
</dbReference>
<protein>
    <submittedName>
        <fullName evidence="5">Copper/zinc superoxide dismutase (SODC)</fullName>
    </submittedName>
</protein>
<dbReference type="OrthoDB" id="3297424at2"/>
<dbReference type="AlphaFoldDB" id="H5X906"/>
<feature type="domain" description="Superoxide dismutase copper/zinc binding" evidence="4">
    <location>
        <begin position="69"/>
        <end position="192"/>
    </location>
</feature>
<organism evidence="5 6">
    <name type="scientific">Saccharomonospora marina XMU15</name>
    <dbReference type="NCBI Taxonomy" id="882083"/>
    <lineage>
        <taxon>Bacteria</taxon>
        <taxon>Bacillati</taxon>
        <taxon>Actinomycetota</taxon>
        <taxon>Actinomycetes</taxon>
        <taxon>Pseudonocardiales</taxon>
        <taxon>Pseudonocardiaceae</taxon>
        <taxon>Saccharomonospora</taxon>
    </lineage>
</organism>
<dbReference type="InterPro" id="IPR001424">
    <property type="entry name" value="SOD_Cu_Zn_dom"/>
</dbReference>
<dbReference type="STRING" id="882083.SacmaDRAFT_5493"/>
<name>H5X906_9PSEU</name>
<evidence type="ECO:0000313" key="5">
    <source>
        <dbReference type="EMBL" id="EHR53609.1"/>
    </source>
</evidence>
<evidence type="ECO:0000259" key="4">
    <source>
        <dbReference type="Pfam" id="PF00080"/>
    </source>
</evidence>